<dbReference type="AlphaFoldDB" id="A0A0N4T6H2"/>
<sequence>MLASIAISANPTKDKLKKALNEIKQLEVIRPDLPVENQYEQCKEQERKLKEKQITTLGRINEKWLEFLQRVPAKQKEEENQRYATMVQDDQEILKLIEDGWETLLSLKLHINDI</sequence>
<proteinExistence type="predicted"/>
<reference evidence="1 2" key="2">
    <citation type="submission" date="2018-11" db="EMBL/GenBank/DDBJ databases">
        <authorList>
            <consortium name="Pathogen Informatics"/>
        </authorList>
    </citation>
    <scope>NUCLEOTIDE SEQUENCE [LARGE SCALE GENOMIC DNA]</scope>
</reference>
<dbReference type="Proteomes" id="UP000278627">
    <property type="component" value="Unassembled WGS sequence"/>
</dbReference>
<protein>
    <submittedName>
        <fullName evidence="3">NYD-SP28 domain-containing protein</fullName>
    </submittedName>
</protein>
<gene>
    <name evidence="1" type="ORF">BPAG_LOCUS3776</name>
</gene>
<reference evidence="3" key="1">
    <citation type="submission" date="2017-02" db="UniProtKB">
        <authorList>
            <consortium name="WormBaseParasite"/>
        </authorList>
    </citation>
    <scope>IDENTIFICATION</scope>
</reference>
<evidence type="ECO:0000313" key="3">
    <source>
        <dbReference type="WBParaSite" id="BPAG_0000380501-mRNA-1"/>
    </source>
</evidence>
<name>A0A0N4T6H2_BRUPA</name>
<evidence type="ECO:0000313" key="2">
    <source>
        <dbReference type="Proteomes" id="UP000278627"/>
    </source>
</evidence>
<organism evidence="3">
    <name type="scientific">Brugia pahangi</name>
    <name type="common">Filarial nematode worm</name>
    <dbReference type="NCBI Taxonomy" id="6280"/>
    <lineage>
        <taxon>Eukaryota</taxon>
        <taxon>Metazoa</taxon>
        <taxon>Ecdysozoa</taxon>
        <taxon>Nematoda</taxon>
        <taxon>Chromadorea</taxon>
        <taxon>Rhabditida</taxon>
        <taxon>Spirurina</taxon>
        <taxon>Spiruromorpha</taxon>
        <taxon>Filarioidea</taxon>
        <taxon>Onchocercidae</taxon>
        <taxon>Brugia</taxon>
    </lineage>
</organism>
<dbReference type="WBParaSite" id="BPAG_0000380501-mRNA-1">
    <property type="protein sequence ID" value="BPAG_0000380501-mRNA-1"/>
    <property type="gene ID" value="BPAG_0000380501"/>
</dbReference>
<dbReference type="EMBL" id="UZAD01001333">
    <property type="protein sequence ID" value="VDN84962.1"/>
    <property type="molecule type" value="Genomic_DNA"/>
</dbReference>
<evidence type="ECO:0000313" key="1">
    <source>
        <dbReference type="EMBL" id="VDN84962.1"/>
    </source>
</evidence>
<keyword evidence="2" id="KW-1185">Reference proteome</keyword>
<accession>A0A0N4T6H2</accession>